<dbReference type="Gene3D" id="3.10.129.10">
    <property type="entry name" value="Hotdog Thioesterase"/>
    <property type="match status" value="1"/>
</dbReference>
<dbReference type="Proteomes" id="UP000515947">
    <property type="component" value="Chromosome"/>
</dbReference>
<dbReference type="CDD" id="cd03443">
    <property type="entry name" value="PaaI_thioesterase"/>
    <property type="match status" value="1"/>
</dbReference>
<evidence type="ECO:0000259" key="2">
    <source>
        <dbReference type="Pfam" id="PF03061"/>
    </source>
</evidence>
<dbReference type="InterPro" id="IPR003736">
    <property type="entry name" value="PAAI_dom"/>
</dbReference>
<accession>A0A7G9RE80</accession>
<dbReference type="PANTHER" id="PTHR43240:SF8">
    <property type="entry name" value="PHENYLACETIC ACID DEGRADATION-RELATED PROTEIN"/>
    <property type="match status" value="1"/>
</dbReference>
<feature type="domain" description="Thioesterase" evidence="2">
    <location>
        <begin position="48"/>
        <end position="124"/>
    </location>
</feature>
<evidence type="ECO:0000256" key="1">
    <source>
        <dbReference type="ARBA" id="ARBA00022801"/>
    </source>
</evidence>
<evidence type="ECO:0000313" key="4">
    <source>
        <dbReference type="Proteomes" id="UP000515947"/>
    </source>
</evidence>
<keyword evidence="1" id="KW-0378">Hydrolase</keyword>
<dbReference type="RefSeq" id="WP_187579749.1">
    <property type="nucleotide sequence ID" value="NZ_CP060713.1"/>
</dbReference>
<dbReference type="KEGG" id="nmes:H9L09_05825"/>
<evidence type="ECO:0000313" key="3">
    <source>
        <dbReference type="EMBL" id="QNN53905.1"/>
    </source>
</evidence>
<dbReference type="GO" id="GO:0061522">
    <property type="term" value="F:1,4-dihydroxy-2-naphthoyl-CoA thioesterase activity"/>
    <property type="evidence" value="ECO:0007669"/>
    <property type="project" value="TreeGrafter"/>
</dbReference>
<gene>
    <name evidence="3" type="ORF">H9L09_05825</name>
</gene>
<proteinExistence type="predicted"/>
<name>A0A7G9RE80_9ACTN</name>
<organism evidence="3 4">
    <name type="scientific">Nocardioides mesophilus</name>
    <dbReference type="NCBI Taxonomy" id="433659"/>
    <lineage>
        <taxon>Bacteria</taxon>
        <taxon>Bacillati</taxon>
        <taxon>Actinomycetota</taxon>
        <taxon>Actinomycetes</taxon>
        <taxon>Propionibacteriales</taxon>
        <taxon>Nocardioidaceae</taxon>
        <taxon>Nocardioides</taxon>
    </lineage>
</organism>
<dbReference type="SUPFAM" id="SSF54637">
    <property type="entry name" value="Thioesterase/thiol ester dehydrase-isomerase"/>
    <property type="match status" value="1"/>
</dbReference>
<sequence length="139" mass="14919">MTTSEERLREVAEAQPAFSRFLGIRLVSYSAEEVVAELVVSEEMANRNGVLHGGAVMAFADNLGGTAASLNLPPDARTTTLESKTNFLRSIKVGETARAVCVPLHRGRSTSVWQTTVSDDRGRAAAIVTQTQMVLRADG</sequence>
<protein>
    <submittedName>
        <fullName evidence="3">PaaI family thioesterase</fullName>
    </submittedName>
</protein>
<dbReference type="AlphaFoldDB" id="A0A7G9RE80"/>
<dbReference type="PANTHER" id="PTHR43240">
    <property type="entry name" value="1,4-DIHYDROXY-2-NAPHTHOYL-COA THIOESTERASE 1"/>
    <property type="match status" value="1"/>
</dbReference>
<dbReference type="InterPro" id="IPR006683">
    <property type="entry name" value="Thioestr_dom"/>
</dbReference>
<reference evidence="3 4" key="1">
    <citation type="submission" date="2020-08" db="EMBL/GenBank/DDBJ databases">
        <title>Genome sequence of Nocardioides mesophilus KACC 16243T.</title>
        <authorList>
            <person name="Hyun D.-W."/>
            <person name="Bae J.-W."/>
        </authorList>
    </citation>
    <scope>NUCLEOTIDE SEQUENCE [LARGE SCALE GENOMIC DNA]</scope>
    <source>
        <strain evidence="3 4">KACC 16243</strain>
    </source>
</reference>
<dbReference type="EMBL" id="CP060713">
    <property type="protein sequence ID" value="QNN53905.1"/>
    <property type="molecule type" value="Genomic_DNA"/>
</dbReference>
<keyword evidence="4" id="KW-1185">Reference proteome</keyword>
<dbReference type="InterPro" id="IPR029069">
    <property type="entry name" value="HotDog_dom_sf"/>
</dbReference>
<dbReference type="NCBIfam" id="TIGR00369">
    <property type="entry name" value="unchar_dom_1"/>
    <property type="match status" value="1"/>
</dbReference>
<dbReference type="GO" id="GO:0005829">
    <property type="term" value="C:cytosol"/>
    <property type="evidence" value="ECO:0007669"/>
    <property type="project" value="TreeGrafter"/>
</dbReference>
<dbReference type="Pfam" id="PF03061">
    <property type="entry name" value="4HBT"/>
    <property type="match status" value="1"/>
</dbReference>